<name>A0ABR3FR11_9AGAR</name>
<reference evidence="1 2" key="1">
    <citation type="submission" date="2024-02" db="EMBL/GenBank/DDBJ databases">
        <title>A draft genome for the cacao thread blight pathogen Marasmius crinis-equi.</title>
        <authorList>
            <person name="Cohen S.P."/>
            <person name="Baruah I.K."/>
            <person name="Amoako-Attah I."/>
            <person name="Bukari Y."/>
            <person name="Meinhardt L.W."/>
            <person name="Bailey B.A."/>
        </authorList>
    </citation>
    <scope>NUCLEOTIDE SEQUENCE [LARGE SCALE GENOMIC DNA]</scope>
    <source>
        <strain evidence="1 2">GH-76</strain>
    </source>
</reference>
<evidence type="ECO:0000313" key="1">
    <source>
        <dbReference type="EMBL" id="KAL0577760.1"/>
    </source>
</evidence>
<dbReference type="Proteomes" id="UP001465976">
    <property type="component" value="Unassembled WGS sequence"/>
</dbReference>
<accession>A0ABR3FR11</accession>
<keyword evidence="2" id="KW-1185">Reference proteome</keyword>
<sequence>MDHLTPVRLVGYESFVTRACEQPIVLRLEGVVNSRWDAQFDLYICRFLARALPRVKELRAPLKFFWSFDFRGTLSLPSLECLAVRSDSFSPGRGEAFSKSQVEAVLSAPSLTKLQLASMQWYQMDIYPTSRLTSLECWIGMNMGELVRPGTACPELKAMKIVVFDSRNENVDQPLLFPSLVSLDILSKLAEPPILLDRMMCPSLVTFAYATSKSDGRPNVDSRDVFVTSLIACVQRSQCTLRSFSLSLPHDILPSDHEWLQELLLISASVKSLGFTMRLESRGVDLPTLALYHLWSLLTIPSPIEGSVLLPRLDTVKMRVDDWTYAVNGGCHPGDLNRDIVGRFIKMAESRGRIAAPLHIATLRRAELVLLRTFQGKDAPEEDAAQRAMAHELNRRREVLVNSGMNCTIEEVLNERPRKRWGCGTGMLSQSLLD</sequence>
<protein>
    <submittedName>
        <fullName evidence="1">Uncharacterized protein</fullName>
    </submittedName>
</protein>
<comment type="caution">
    <text evidence="1">The sequence shown here is derived from an EMBL/GenBank/DDBJ whole genome shotgun (WGS) entry which is preliminary data.</text>
</comment>
<organism evidence="1 2">
    <name type="scientific">Marasmius crinis-equi</name>
    <dbReference type="NCBI Taxonomy" id="585013"/>
    <lineage>
        <taxon>Eukaryota</taxon>
        <taxon>Fungi</taxon>
        <taxon>Dikarya</taxon>
        <taxon>Basidiomycota</taxon>
        <taxon>Agaricomycotina</taxon>
        <taxon>Agaricomycetes</taxon>
        <taxon>Agaricomycetidae</taxon>
        <taxon>Agaricales</taxon>
        <taxon>Marasmiineae</taxon>
        <taxon>Marasmiaceae</taxon>
        <taxon>Marasmius</taxon>
    </lineage>
</organism>
<evidence type="ECO:0000313" key="2">
    <source>
        <dbReference type="Proteomes" id="UP001465976"/>
    </source>
</evidence>
<proteinExistence type="predicted"/>
<dbReference type="EMBL" id="JBAHYK010000139">
    <property type="protein sequence ID" value="KAL0577760.1"/>
    <property type="molecule type" value="Genomic_DNA"/>
</dbReference>
<gene>
    <name evidence="1" type="ORF">V5O48_004218</name>
</gene>